<protein>
    <submittedName>
        <fullName evidence="2">Uncharacterized protein</fullName>
    </submittedName>
</protein>
<evidence type="ECO:0000313" key="3">
    <source>
        <dbReference type="Proteomes" id="UP000218505"/>
    </source>
</evidence>
<dbReference type="RefSeq" id="WP_096494474.1">
    <property type="nucleotide sequence ID" value="NZ_CP023445.1"/>
</dbReference>
<name>A0A290Z7D7_9PSEU</name>
<dbReference type="KEGG" id="apre:CNX65_17705"/>
<feature type="region of interest" description="Disordered" evidence="1">
    <location>
        <begin position="1"/>
        <end position="25"/>
    </location>
</feature>
<dbReference type="EMBL" id="CP023445">
    <property type="protein sequence ID" value="ATE54892.1"/>
    <property type="molecule type" value="Genomic_DNA"/>
</dbReference>
<feature type="compositionally biased region" description="Basic and acidic residues" evidence="1">
    <location>
        <begin position="1"/>
        <end position="15"/>
    </location>
</feature>
<reference evidence="2" key="1">
    <citation type="submission" date="2017-09" db="EMBL/GenBank/DDBJ databases">
        <title>Complete Genome Sequence of ansamitocin-producing Bacterium Actinosynnema pretiosum X47.</title>
        <authorList>
            <person name="Cao G."/>
            <person name="Zong G."/>
            <person name="Zhong C."/>
            <person name="Fu J."/>
        </authorList>
    </citation>
    <scope>NUCLEOTIDE SEQUENCE [LARGE SCALE GENOMIC DNA]</scope>
    <source>
        <strain evidence="2">X47</strain>
    </source>
</reference>
<gene>
    <name evidence="2" type="ORF">CNX65_17705</name>
</gene>
<dbReference type="Proteomes" id="UP000218505">
    <property type="component" value="Chromosome"/>
</dbReference>
<evidence type="ECO:0000256" key="1">
    <source>
        <dbReference type="SAM" id="MobiDB-lite"/>
    </source>
</evidence>
<evidence type="ECO:0000313" key="2">
    <source>
        <dbReference type="EMBL" id="ATE54892.1"/>
    </source>
</evidence>
<dbReference type="AlphaFoldDB" id="A0A290Z7D7"/>
<keyword evidence="3" id="KW-1185">Reference proteome</keyword>
<organism evidence="2 3">
    <name type="scientific">Actinosynnema pretiosum</name>
    <dbReference type="NCBI Taxonomy" id="42197"/>
    <lineage>
        <taxon>Bacteria</taxon>
        <taxon>Bacillati</taxon>
        <taxon>Actinomycetota</taxon>
        <taxon>Actinomycetes</taxon>
        <taxon>Pseudonocardiales</taxon>
        <taxon>Pseudonocardiaceae</taxon>
        <taxon>Actinosynnema</taxon>
    </lineage>
</organism>
<accession>A0A290Z7D7</accession>
<sequence length="271" mass="29413">MDDKPKGPGRPRKDPAAPARWTPPDGWSRLVAWISPEEKKALKHVAVDAGVSVADLVRSLAAGLAAGAISHEELTGQVVRGKQVMEKIPTLFERDERFQVVDRPRAECAWVFEGGGVGTEKLDGTNVRLTVRSGHLVRVEKRRNPSKEQKQRGVVDGWYVDTDAASPQDRWVLAAAEGTDVSGWPDGEHPCEALGPRIQGNPLGLDAHLCVPFDTAAPVLTDAPRGYAELRDYLAGLDSAFAPGHLAEGIVFHHPDGRRAKIKRKDFPPAA</sequence>
<proteinExistence type="predicted"/>